<dbReference type="RefSeq" id="WP_145181446.1">
    <property type="nucleotide sequence ID" value="NZ_CP036266.1"/>
</dbReference>
<sequence length="206" mass="24001">MNDLQLVRGLGEQIVERLREDIFSGRIAEGERLRETELARRFSVSRGPIREAIQQLTWEGVLETDRNRGAMVATSAPDEITELIIPLRCTIEKYAVRLFFDQLTAEDFQVWENILLKMKQACEARDFALISEHDIAFHRSLVTRSHSPDLLAIWSAIVSRVRRHFREAHLNYKNPLQIYEEHLPIIEAFKNQSLTEALQIIENHIE</sequence>
<dbReference type="PANTHER" id="PTHR43537">
    <property type="entry name" value="TRANSCRIPTIONAL REGULATOR, GNTR FAMILY"/>
    <property type="match status" value="1"/>
</dbReference>
<keyword evidence="1" id="KW-0805">Transcription regulation</keyword>
<dbReference type="InterPro" id="IPR036388">
    <property type="entry name" value="WH-like_DNA-bd_sf"/>
</dbReference>
<reference evidence="5 6" key="1">
    <citation type="submission" date="2019-02" db="EMBL/GenBank/DDBJ databases">
        <title>Deep-cultivation of Planctomycetes and their phenomic and genomic characterization uncovers novel biology.</title>
        <authorList>
            <person name="Wiegand S."/>
            <person name="Jogler M."/>
            <person name="Boedeker C."/>
            <person name="Pinto D."/>
            <person name="Vollmers J."/>
            <person name="Rivas-Marin E."/>
            <person name="Kohn T."/>
            <person name="Peeters S.H."/>
            <person name="Heuer A."/>
            <person name="Rast P."/>
            <person name="Oberbeckmann S."/>
            <person name="Bunk B."/>
            <person name="Jeske O."/>
            <person name="Meyerdierks A."/>
            <person name="Storesund J.E."/>
            <person name="Kallscheuer N."/>
            <person name="Luecker S."/>
            <person name="Lage O.M."/>
            <person name="Pohl T."/>
            <person name="Merkel B.J."/>
            <person name="Hornburger P."/>
            <person name="Mueller R.-W."/>
            <person name="Bruemmer F."/>
            <person name="Labrenz M."/>
            <person name="Spormann A.M."/>
            <person name="Op den Camp H."/>
            <person name="Overmann J."/>
            <person name="Amann R."/>
            <person name="Jetten M.S.M."/>
            <person name="Mascher T."/>
            <person name="Medema M.H."/>
            <person name="Devos D.P."/>
            <person name="Kaster A.-K."/>
            <person name="Ovreas L."/>
            <person name="Rohde M."/>
            <person name="Galperin M.Y."/>
            <person name="Jogler C."/>
        </authorList>
    </citation>
    <scope>NUCLEOTIDE SEQUENCE [LARGE SCALE GENOMIC DNA]</scope>
    <source>
        <strain evidence="5 6">HG66A1</strain>
    </source>
</reference>
<dbReference type="SUPFAM" id="SSF48008">
    <property type="entry name" value="GntR ligand-binding domain-like"/>
    <property type="match status" value="1"/>
</dbReference>
<evidence type="ECO:0000259" key="4">
    <source>
        <dbReference type="PROSITE" id="PS50949"/>
    </source>
</evidence>
<dbReference type="InterPro" id="IPR011711">
    <property type="entry name" value="GntR_C"/>
</dbReference>
<dbReference type="PANTHER" id="PTHR43537:SF5">
    <property type="entry name" value="UXU OPERON TRANSCRIPTIONAL REGULATOR"/>
    <property type="match status" value="1"/>
</dbReference>
<dbReference type="PRINTS" id="PR00035">
    <property type="entry name" value="HTHGNTR"/>
</dbReference>
<evidence type="ECO:0000256" key="1">
    <source>
        <dbReference type="ARBA" id="ARBA00023015"/>
    </source>
</evidence>
<dbReference type="CDD" id="cd07377">
    <property type="entry name" value="WHTH_GntR"/>
    <property type="match status" value="1"/>
</dbReference>
<protein>
    <submittedName>
        <fullName evidence="5">Putative HTH-type transcriptional regulator YdfH</fullName>
    </submittedName>
</protein>
<dbReference type="SMART" id="SM00345">
    <property type="entry name" value="HTH_GNTR"/>
    <property type="match status" value="1"/>
</dbReference>
<dbReference type="Gene3D" id="1.20.120.530">
    <property type="entry name" value="GntR ligand-binding domain-like"/>
    <property type="match status" value="1"/>
</dbReference>
<evidence type="ECO:0000256" key="2">
    <source>
        <dbReference type="ARBA" id="ARBA00023125"/>
    </source>
</evidence>
<name>A0A517PJU1_9PLAN</name>
<keyword evidence="3" id="KW-0804">Transcription</keyword>
<dbReference type="Pfam" id="PF07729">
    <property type="entry name" value="FCD"/>
    <property type="match status" value="1"/>
</dbReference>
<keyword evidence="6" id="KW-1185">Reference proteome</keyword>
<dbReference type="SUPFAM" id="SSF46785">
    <property type="entry name" value="Winged helix' DNA-binding domain"/>
    <property type="match status" value="1"/>
</dbReference>
<dbReference type="SMART" id="SM00895">
    <property type="entry name" value="FCD"/>
    <property type="match status" value="1"/>
</dbReference>
<evidence type="ECO:0000313" key="5">
    <source>
        <dbReference type="EMBL" id="QDT19643.1"/>
    </source>
</evidence>
<dbReference type="PROSITE" id="PS50949">
    <property type="entry name" value="HTH_GNTR"/>
    <property type="match status" value="1"/>
</dbReference>
<organism evidence="5 6">
    <name type="scientific">Gimesia chilikensis</name>
    <dbReference type="NCBI Taxonomy" id="2605989"/>
    <lineage>
        <taxon>Bacteria</taxon>
        <taxon>Pseudomonadati</taxon>
        <taxon>Planctomycetota</taxon>
        <taxon>Planctomycetia</taxon>
        <taxon>Planctomycetales</taxon>
        <taxon>Planctomycetaceae</taxon>
        <taxon>Gimesia</taxon>
    </lineage>
</organism>
<dbReference type="InterPro" id="IPR036390">
    <property type="entry name" value="WH_DNA-bd_sf"/>
</dbReference>
<dbReference type="Pfam" id="PF00392">
    <property type="entry name" value="GntR"/>
    <property type="match status" value="1"/>
</dbReference>
<evidence type="ECO:0000256" key="3">
    <source>
        <dbReference type="ARBA" id="ARBA00023163"/>
    </source>
</evidence>
<feature type="domain" description="HTH gntR-type" evidence="4">
    <location>
        <begin position="8"/>
        <end position="75"/>
    </location>
</feature>
<accession>A0A517PJU1</accession>
<dbReference type="GO" id="GO:0003700">
    <property type="term" value="F:DNA-binding transcription factor activity"/>
    <property type="evidence" value="ECO:0007669"/>
    <property type="project" value="InterPro"/>
</dbReference>
<dbReference type="OrthoDB" id="9782299at2"/>
<dbReference type="AlphaFoldDB" id="A0A517PJU1"/>
<proteinExistence type="predicted"/>
<dbReference type="InterPro" id="IPR000524">
    <property type="entry name" value="Tscrpt_reg_HTH_GntR"/>
</dbReference>
<dbReference type="GO" id="GO:0003677">
    <property type="term" value="F:DNA binding"/>
    <property type="evidence" value="ECO:0007669"/>
    <property type="project" value="UniProtKB-KW"/>
</dbReference>
<dbReference type="InterPro" id="IPR008920">
    <property type="entry name" value="TF_FadR/GntR_C"/>
</dbReference>
<dbReference type="Gene3D" id="1.10.10.10">
    <property type="entry name" value="Winged helix-like DNA-binding domain superfamily/Winged helix DNA-binding domain"/>
    <property type="match status" value="1"/>
</dbReference>
<dbReference type="EMBL" id="CP036266">
    <property type="protein sequence ID" value="QDT19643.1"/>
    <property type="molecule type" value="Genomic_DNA"/>
</dbReference>
<gene>
    <name evidence="5" type="primary">ydfH_1</name>
    <name evidence="5" type="ORF">HG66A1_14110</name>
</gene>
<evidence type="ECO:0000313" key="6">
    <source>
        <dbReference type="Proteomes" id="UP000320421"/>
    </source>
</evidence>
<keyword evidence="2" id="KW-0238">DNA-binding</keyword>
<dbReference type="Proteomes" id="UP000320421">
    <property type="component" value="Chromosome"/>
</dbReference>